<feature type="compositionally biased region" description="Basic and acidic residues" evidence="8">
    <location>
        <begin position="104"/>
        <end position="118"/>
    </location>
</feature>
<dbReference type="Proteomes" id="UP000186465">
    <property type="component" value="Unassembled WGS sequence"/>
</dbReference>
<evidence type="ECO:0000313" key="12">
    <source>
        <dbReference type="Proteomes" id="UP000186465"/>
    </source>
</evidence>
<dbReference type="InterPro" id="IPR023908">
    <property type="entry name" value="xxxLxxG_rpt"/>
</dbReference>
<feature type="compositionally biased region" description="Basic and acidic residues" evidence="8">
    <location>
        <begin position="76"/>
        <end position="93"/>
    </location>
</feature>
<feature type="region of interest" description="Disordered" evidence="8">
    <location>
        <begin position="1"/>
        <end position="155"/>
    </location>
</feature>
<dbReference type="AlphaFoldDB" id="A0A1Q5PP75"/>
<dbReference type="Pfam" id="PF03799">
    <property type="entry name" value="FtsQ_DivIB_C"/>
    <property type="match status" value="1"/>
</dbReference>
<evidence type="ECO:0000313" key="11">
    <source>
        <dbReference type="EMBL" id="OKL49240.1"/>
    </source>
</evidence>
<dbReference type="NCBIfam" id="TIGR03057">
    <property type="entry name" value="xxxLxxG_by_4"/>
    <property type="match status" value="1"/>
</dbReference>
<dbReference type="InterPro" id="IPR034746">
    <property type="entry name" value="POTRA"/>
</dbReference>
<dbReference type="InterPro" id="IPR013685">
    <property type="entry name" value="POTRA_FtsQ_type"/>
</dbReference>
<evidence type="ECO:0000256" key="4">
    <source>
        <dbReference type="ARBA" id="ARBA00022692"/>
    </source>
</evidence>
<dbReference type="STRING" id="156892.BM477_04425"/>
<evidence type="ECO:0000259" key="10">
    <source>
        <dbReference type="PROSITE" id="PS51779"/>
    </source>
</evidence>
<keyword evidence="4 9" id="KW-0812">Transmembrane</keyword>
<keyword evidence="5 9" id="KW-1133">Transmembrane helix</keyword>
<evidence type="ECO:0000256" key="6">
    <source>
        <dbReference type="ARBA" id="ARBA00023136"/>
    </source>
</evidence>
<keyword evidence="7" id="KW-0131">Cell cycle</keyword>
<evidence type="ECO:0000256" key="2">
    <source>
        <dbReference type="ARBA" id="ARBA00022475"/>
    </source>
</evidence>
<dbReference type="Gene3D" id="3.10.20.310">
    <property type="entry name" value="membrane protein fhac"/>
    <property type="match status" value="1"/>
</dbReference>
<dbReference type="PROSITE" id="PS51779">
    <property type="entry name" value="POTRA"/>
    <property type="match status" value="1"/>
</dbReference>
<dbReference type="EMBL" id="MPDM01000004">
    <property type="protein sequence ID" value="OKL49240.1"/>
    <property type="molecule type" value="Genomic_DNA"/>
</dbReference>
<keyword evidence="2" id="KW-1003">Cell membrane</keyword>
<evidence type="ECO:0000256" key="3">
    <source>
        <dbReference type="ARBA" id="ARBA00022618"/>
    </source>
</evidence>
<name>A0A1Q5PP75_9ACTO</name>
<evidence type="ECO:0000256" key="5">
    <source>
        <dbReference type="ARBA" id="ARBA00022989"/>
    </source>
</evidence>
<dbReference type="InterPro" id="IPR050487">
    <property type="entry name" value="FtsQ_DivIB"/>
</dbReference>
<sequence>MRPNGPVPAFSAQESPSNKEKPAVNSALKPASESAGWVSKLSDGAGKLADGVSRLAARRKRVSEPEVELQSPDETPTERISAESLETELKKWVTDTVSDPSDTAGKEPEKNSVMERSRQASAAAVHSVTELLGSRNHNRNSKSGQSGTEGDTIELRPYLEERKRAKRRRRYTALLSVAAVLAVFVAAAAVLWFAPMFSLKAEKLSITGATEEHTAKLLADSQPYVGKPLVGISVSQWESKLRENVWVREVEIDRSFPNSASVVVKERVPVVAIKRGGSLTAVDQDATELSYLNAAELELPLLELQTTEADQQRAVLTAVGVISELPPEIRDQVKQYTILSPTNFHFVLKNGAVVKWGSRDEIEFKVRVLTVLLKQPAKIYDVSIPTAPVTS</sequence>
<evidence type="ECO:0000256" key="7">
    <source>
        <dbReference type="ARBA" id="ARBA00023306"/>
    </source>
</evidence>
<feature type="domain" description="POTRA" evidence="10">
    <location>
        <begin position="199"/>
        <end position="267"/>
    </location>
</feature>
<gene>
    <name evidence="11" type="ORF">BM477_04425</name>
</gene>
<accession>A0A1Q5PP75</accession>
<comment type="caution">
    <text evidence="11">The sequence shown here is derived from an EMBL/GenBank/DDBJ whole genome shotgun (WGS) entry which is preliminary data.</text>
</comment>
<dbReference type="PANTHER" id="PTHR37820:SF1">
    <property type="entry name" value="CELL DIVISION PROTEIN FTSQ"/>
    <property type="match status" value="1"/>
</dbReference>
<proteinExistence type="predicted"/>
<evidence type="ECO:0000256" key="9">
    <source>
        <dbReference type="SAM" id="Phobius"/>
    </source>
</evidence>
<comment type="subcellular location">
    <subcellularLocation>
        <location evidence="1">Membrane</location>
    </subcellularLocation>
</comment>
<dbReference type="Pfam" id="PF08478">
    <property type="entry name" value="POTRA_1"/>
    <property type="match status" value="1"/>
</dbReference>
<dbReference type="PANTHER" id="PTHR37820">
    <property type="entry name" value="CELL DIVISION PROTEIN DIVIB"/>
    <property type="match status" value="1"/>
</dbReference>
<dbReference type="GO" id="GO:0051301">
    <property type="term" value="P:cell division"/>
    <property type="evidence" value="ECO:0007669"/>
    <property type="project" value="UniProtKB-KW"/>
</dbReference>
<feature type="transmembrane region" description="Helical" evidence="9">
    <location>
        <begin position="171"/>
        <end position="194"/>
    </location>
</feature>
<protein>
    <recommendedName>
        <fullName evidence="10">POTRA domain-containing protein</fullName>
    </recommendedName>
</protein>
<dbReference type="InterPro" id="IPR005548">
    <property type="entry name" value="Cell_div_FtsQ/DivIB_C"/>
</dbReference>
<organism evidence="11 12">
    <name type="scientific">Boudabousia marimammalium</name>
    <dbReference type="NCBI Taxonomy" id="156892"/>
    <lineage>
        <taxon>Bacteria</taxon>
        <taxon>Bacillati</taxon>
        <taxon>Actinomycetota</taxon>
        <taxon>Actinomycetes</taxon>
        <taxon>Actinomycetales</taxon>
        <taxon>Actinomycetaceae</taxon>
        <taxon>Boudabousia</taxon>
    </lineage>
</organism>
<keyword evidence="6 9" id="KW-0472">Membrane</keyword>
<keyword evidence="3" id="KW-0132">Cell division</keyword>
<reference evidence="12" key="1">
    <citation type="submission" date="2016-11" db="EMBL/GenBank/DDBJ databases">
        <title>Actinomyces gypaetusis sp. nov. isolated from Gypaetus barbatus in Qinghai Tibet Plateau China.</title>
        <authorList>
            <person name="Meng X."/>
        </authorList>
    </citation>
    <scope>NUCLEOTIDE SEQUENCE [LARGE SCALE GENOMIC DNA]</scope>
    <source>
        <strain evidence="12">DSM 15383</strain>
    </source>
</reference>
<evidence type="ECO:0000256" key="8">
    <source>
        <dbReference type="SAM" id="MobiDB-lite"/>
    </source>
</evidence>
<keyword evidence="12" id="KW-1185">Reference proteome</keyword>
<dbReference type="GO" id="GO:0005886">
    <property type="term" value="C:plasma membrane"/>
    <property type="evidence" value="ECO:0007669"/>
    <property type="project" value="TreeGrafter"/>
</dbReference>
<evidence type="ECO:0000256" key="1">
    <source>
        <dbReference type="ARBA" id="ARBA00004370"/>
    </source>
</evidence>